<dbReference type="InterPro" id="IPR011009">
    <property type="entry name" value="Kinase-like_dom_sf"/>
</dbReference>
<dbReference type="InterPro" id="IPR017441">
    <property type="entry name" value="Protein_kinase_ATP_BS"/>
</dbReference>
<dbReference type="InterPro" id="IPR007577">
    <property type="entry name" value="GlycoTrfase_DXD_sugar-bd_CS"/>
</dbReference>
<dbReference type="EMBL" id="MDTU01000001">
    <property type="protein sequence ID" value="ODN42583.1"/>
    <property type="molecule type" value="Genomic_DNA"/>
</dbReference>
<dbReference type="InterPro" id="IPR000719">
    <property type="entry name" value="Prot_kinase_dom"/>
</dbReference>
<dbReference type="Gene3D" id="1.10.510.10">
    <property type="entry name" value="Transferase(Phosphotransferase) domain 1"/>
    <property type="match status" value="1"/>
</dbReference>
<feature type="compositionally biased region" description="Low complexity" evidence="2">
    <location>
        <begin position="1140"/>
        <end position="1157"/>
    </location>
</feature>
<dbReference type="PROSITE" id="PS50011">
    <property type="entry name" value="PROTEIN_KINASE_DOM"/>
    <property type="match status" value="1"/>
</dbReference>
<feature type="domain" description="Protein kinase" evidence="3">
    <location>
        <begin position="32"/>
        <end position="341"/>
    </location>
</feature>
<dbReference type="SUPFAM" id="SSF53448">
    <property type="entry name" value="Nucleotide-diphospho-sugar transferases"/>
    <property type="match status" value="1"/>
</dbReference>
<keyword evidence="1" id="KW-0067">ATP-binding</keyword>
<keyword evidence="1" id="KW-0547">Nucleotide-binding</keyword>
<evidence type="ECO:0000256" key="1">
    <source>
        <dbReference type="PROSITE-ProRule" id="PRU10141"/>
    </source>
</evidence>
<feature type="compositionally biased region" description="Basic residues" evidence="2">
    <location>
        <begin position="1127"/>
        <end position="1136"/>
    </location>
</feature>
<gene>
    <name evidence="4" type="ORF">BGC07_06100</name>
</gene>
<feature type="compositionally biased region" description="Basic residues" evidence="2">
    <location>
        <begin position="1171"/>
        <end position="1183"/>
    </location>
</feature>
<sequence length="1429" mass="164387">MPRSRLNYEISTGARKGSIIEEDSGGPTPVEYREDSVIGEGIYGRVRKFKSEKTAKYYAVKDFKETGTLEEIKSEASCFKRAYQQYESEIFLEESSLVQKCRFIMPYFDGVSFDEAMKAYPLYQNEIIFAVILELVRIHSCKVIHGDIWSRNIRIQRIESGFPKMGNSIGRSQLEKHLAEEGVLEEYLAKECFTFTVKFIDFGHSYLSGGFAKMKPTNLRSSSFAPERVIKPYQVDRWRKRGSKAVPANVNQDVYSLGYMIGLFYQKYGEIPGLVSGFQEKALNLIPSYRPSLLSLIEDYKEYSFYRKYEGIIDAYSLSVNFSKRASTRSHYNCLPTHLSAAAQLVTKSERRALQAPAHIHYIWVGGKITANNMRTALLTAKKQEKMHFFLWTDSKAKFEMSTRYIKGHSLSYAANLKNFHLRDIGDLVAWVESNYKKIFHPNNPFFYTFSLFDLQCMSNRRGAGRDTNTRALKYISSLWQPESVVSARSENPLKATLPDMMLQLFYHYLNLMGFTYKASDSGYGRTPDYHTTPELESKINYNNYASVSDLLRIICILKEGGLYIDFDETVDKFLLEPEDFSLNERFRYGVGYHNNNAVQLSMPLNLSSPHLNGEQEIWQNHLGQNLLILMLSKLAHYNQPLRELLKANYPLCDVLKHESADELMGFNSAYDYMRKPLAEAQGRKAKTQSSSGAQGPYQRSYRGNRDDSFSLFEAARWLKQPIEVNYLSALEASKRDKLNSFIQDFEKGGLSREDIESRFDLEKQEELDEDRQGREKFEPFFISNRLKKKISGGFSGSWRNGQKEKPITFQGQSSRAEPRHFLSDSTHRKLISKQVSGIKEQVDHNKGSARAQFAIGLGPGCIDHLLCLSSYGLFTKCRYEISVRNMKGRMAADPWQELTQALPRRKGLSLGLPPQFLDSSDDESISEELRMIGRSQQFKPAHPHRRGKMPIRTDLWDSCSDDDCEPMPIPPAPEEFSRRPHQQQIVGARPAYRGRRDKMPRGVSLSDSFDDGVYALEHSNSEEFPKRPQPQLKPTHPHGGGKPKRMSLSDSFDDGLLGLESSNSEELPKRSQPQLKPTHPHEKGKSRRMNSWDSCSGDEHEPIPPAPEEFSRRPHQQQIVGARPAYRGRRDRMPRRVSLSDSFDDGLLGLESSSSEELPKRSQQQFKPTLPHKPKRINLRRSGHSDGYGNRWAKFRKDKLYKRAYEFGCMIGALQSAASSYLIPEDGKPGNTGKKRTKQYQQHLLHCKEQLLKLRGDTKRTDEEVSKFLEALEKESVRHLVLMVKNEEPYRYFLSPGGTNNSSLFSYILDYLFYFYKYKGNPLACNFYPAAYYYEGNKEPRASKLESKVLQHFLRKVFLDYTGDPDYGSREYAKKHIDPYTEQINSDKNFRKVLIERIKSTRVKRAKPRKPNEFIGIGGRKICQSEKR</sequence>
<dbReference type="RefSeq" id="WP_069312380.1">
    <property type="nucleotide sequence ID" value="NZ_MDTU01000001.1"/>
</dbReference>
<dbReference type="Pfam" id="PF00069">
    <property type="entry name" value="Pkinase"/>
    <property type="match status" value="1"/>
</dbReference>
<dbReference type="InterPro" id="IPR029044">
    <property type="entry name" value="Nucleotide-diphossugar_trans"/>
</dbReference>
<feature type="region of interest" description="Disordered" evidence="2">
    <location>
        <begin position="681"/>
        <end position="703"/>
    </location>
</feature>
<feature type="binding site" evidence="1">
    <location>
        <position position="61"/>
    </location>
    <ligand>
        <name>ATP</name>
        <dbReference type="ChEBI" id="CHEBI:30616"/>
    </ligand>
</feature>
<dbReference type="Gene3D" id="3.90.550.20">
    <property type="match status" value="1"/>
</dbReference>
<name>A0ABX3A183_9GAMM</name>
<comment type="caution">
    <text evidence="4">The sequence shown here is derived from an EMBL/GenBank/DDBJ whole genome shotgun (WGS) entry which is preliminary data.</text>
</comment>
<protein>
    <recommendedName>
        <fullName evidence="3">Protein kinase domain-containing protein</fullName>
    </recommendedName>
</protein>
<accession>A0ABX3A183</accession>
<feature type="compositionally biased region" description="Basic residues" evidence="2">
    <location>
        <begin position="1036"/>
        <end position="1046"/>
    </location>
</feature>
<dbReference type="SMART" id="SM00220">
    <property type="entry name" value="S_TKc"/>
    <property type="match status" value="1"/>
</dbReference>
<evidence type="ECO:0000313" key="4">
    <source>
        <dbReference type="EMBL" id="ODN42583.1"/>
    </source>
</evidence>
<dbReference type="PROSITE" id="PS00107">
    <property type="entry name" value="PROTEIN_KINASE_ATP"/>
    <property type="match status" value="1"/>
</dbReference>
<feature type="region of interest" description="Disordered" evidence="2">
    <location>
        <begin position="1021"/>
        <end position="1184"/>
    </location>
</feature>
<evidence type="ECO:0000313" key="5">
    <source>
        <dbReference type="Proteomes" id="UP000094329"/>
    </source>
</evidence>
<keyword evidence="5" id="KW-1185">Reference proteome</keyword>
<dbReference type="Proteomes" id="UP000094329">
    <property type="component" value="Unassembled WGS sequence"/>
</dbReference>
<organism evidence="4 5">
    <name type="scientific">Piscirickettsia litoralis</name>
    <dbReference type="NCBI Taxonomy" id="1891921"/>
    <lineage>
        <taxon>Bacteria</taxon>
        <taxon>Pseudomonadati</taxon>
        <taxon>Pseudomonadota</taxon>
        <taxon>Gammaproteobacteria</taxon>
        <taxon>Thiotrichales</taxon>
        <taxon>Piscirickettsiaceae</taxon>
        <taxon>Piscirickettsia</taxon>
    </lineage>
</organism>
<dbReference type="Pfam" id="PF04488">
    <property type="entry name" value="Gly_transf_sug"/>
    <property type="match status" value="1"/>
</dbReference>
<feature type="compositionally biased region" description="Low complexity" evidence="2">
    <location>
        <begin position="1049"/>
        <end position="1066"/>
    </location>
</feature>
<feature type="region of interest" description="Disordered" evidence="2">
    <location>
        <begin position="966"/>
        <end position="1007"/>
    </location>
</feature>
<evidence type="ECO:0000256" key="2">
    <source>
        <dbReference type="SAM" id="MobiDB-lite"/>
    </source>
</evidence>
<reference evidence="4 5" key="1">
    <citation type="submission" date="2016-08" db="EMBL/GenBank/DDBJ databases">
        <title>Draft genome sequence of Candidatus Piscirickettsia litoralis, from seawater.</title>
        <authorList>
            <person name="Wan X."/>
            <person name="Lee A.J."/>
            <person name="Hou S."/>
            <person name="Donachie S.P."/>
        </authorList>
    </citation>
    <scope>NUCLEOTIDE SEQUENCE [LARGE SCALE GENOMIC DNA]</scope>
    <source>
        <strain evidence="4 5">Y2</strain>
    </source>
</reference>
<dbReference type="SUPFAM" id="SSF56112">
    <property type="entry name" value="Protein kinase-like (PK-like)"/>
    <property type="match status" value="1"/>
</dbReference>
<proteinExistence type="predicted"/>
<evidence type="ECO:0000259" key="3">
    <source>
        <dbReference type="PROSITE" id="PS50011"/>
    </source>
</evidence>